<evidence type="ECO:0000313" key="9">
    <source>
        <dbReference type="EMBL" id="CAB3379926.1"/>
    </source>
</evidence>
<feature type="domain" description="MTHFR SAM-binding regulatory" evidence="8">
    <location>
        <begin position="220"/>
        <end position="518"/>
    </location>
</feature>
<organism evidence="9 10">
    <name type="scientific">Cloeon dipterum</name>
    <dbReference type="NCBI Taxonomy" id="197152"/>
    <lineage>
        <taxon>Eukaryota</taxon>
        <taxon>Metazoa</taxon>
        <taxon>Ecdysozoa</taxon>
        <taxon>Arthropoda</taxon>
        <taxon>Hexapoda</taxon>
        <taxon>Insecta</taxon>
        <taxon>Pterygota</taxon>
        <taxon>Palaeoptera</taxon>
        <taxon>Ephemeroptera</taxon>
        <taxon>Pisciforma</taxon>
        <taxon>Baetidae</taxon>
        <taxon>Cloeon</taxon>
    </lineage>
</organism>
<accession>A0A8S1DFY0</accession>
<comment type="pathway">
    <text evidence="2 7">One-carbon metabolism; tetrahydrofolate interconversion.</text>
</comment>
<evidence type="ECO:0000256" key="6">
    <source>
        <dbReference type="ARBA" id="ARBA00023002"/>
    </source>
</evidence>
<evidence type="ECO:0000313" key="10">
    <source>
        <dbReference type="Proteomes" id="UP000494165"/>
    </source>
</evidence>
<dbReference type="Pfam" id="PF02219">
    <property type="entry name" value="MTHFR"/>
    <property type="match status" value="1"/>
</dbReference>
<comment type="cofactor">
    <cofactor evidence="1">
        <name>FAD</name>
        <dbReference type="ChEBI" id="CHEBI:57692"/>
    </cofactor>
</comment>
<keyword evidence="4" id="KW-0285">Flavoprotein</keyword>
<dbReference type="Pfam" id="PF21895">
    <property type="entry name" value="MTHFR_C"/>
    <property type="match status" value="1"/>
</dbReference>
<comment type="similarity">
    <text evidence="3">Belongs to the methylenetetrahydrofolate reductase family.</text>
</comment>
<evidence type="ECO:0000256" key="7">
    <source>
        <dbReference type="RuleBase" id="RU004254"/>
    </source>
</evidence>
<proteinExistence type="inferred from homology"/>
<dbReference type="SUPFAM" id="SSF51730">
    <property type="entry name" value="FAD-linked oxidoreductase"/>
    <property type="match status" value="1"/>
</dbReference>
<sequence>MLHIAATNLTKQDVLRYLNRAKSMGVRAILALRGDKPKDYKVPEDGFEHAVDLVRTIRANFGSYFTIAVGGYPEGHPEAISYHQDLFYLKEKVEAGADLVLSQMFFHAQQFIDFQRDCRNVGITVPIIPGVMPIQSFASLRQMVKLSGLQVPESIQKAVEPIKDNDEAVQNFGIHFALQLVRTVLDAKAAPGVHFFTLNREHGAVEIGKRLGVWQTRPARPLPWRLGDNHRRCLEQVRPIFWASRPRAYVHRTQHWDDFPNGRWGKHDSPAFGTLADYYLFYLNSQVPPDQLRAMWLSGLNEESDVWHVFYSYVSHTENKQGVKVTRLPWNDGELNAESAPLLKHLARLNSRGILTINSQPNVNGTSSSDPVVGWGAPDGYVYQKAYLEFFARPEVIYALLEELKNYPLVNYHIVNKTGEKAYTNTLKKVPIAVTWGVFPGREIIQPTVVDPVSFNVWKDEAFALWGEQWGRLYNPESQSRKVLARIENDYSLVNLVDNEFPHPTCLWTLLEKTLERVNGL</sequence>
<keyword evidence="5" id="KW-0274">FAD</keyword>
<evidence type="ECO:0000256" key="5">
    <source>
        <dbReference type="ARBA" id="ARBA00022827"/>
    </source>
</evidence>
<dbReference type="Gene3D" id="3.20.20.220">
    <property type="match status" value="1"/>
</dbReference>
<dbReference type="GO" id="GO:0005829">
    <property type="term" value="C:cytosol"/>
    <property type="evidence" value="ECO:0007669"/>
    <property type="project" value="TreeGrafter"/>
</dbReference>
<evidence type="ECO:0000259" key="8">
    <source>
        <dbReference type="Pfam" id="PF21895"/>
    </source>
</evidence>
<dbReference type="CDD" id="cd00537">
    <property type="entry name" value="MTHFR"/>
    <property type="match status" value="1"/>
</dbReference>
<reference evidence="9 10" key="1">
    <citation type="submission" date="2020-04" db="EMBL/GenBank/DDBJ databases">
        <authorList>
            <person name="Alioto T."/>
            <person name="Alioto T."/>
            <person name="Gomez Garrido J."/>
        </authorList>
    </citation>
    <scope>NUCLEOTIDE SEQUENCE [LARGE SCALE GENOMIC DNA]</scope>
</reference>
<dbReference type="InterPro" id="IPR029041">
    <property type="entry name" value="FAD-linked_oxidoreductase-like"/>
</dbReference>
<evidence type="ECO:0000256" key="1">
    <source>
        <dbReference type="ARBA" id="ARBA00001974"/>
    </source>
</evidence>
<evidence type="ECO:0000256" key="4">
    <source>
        <dbReference type="ARBA" id="ARBA00022630"/>
    </source>
</evidence>
<name>A0A8S1DFY0_9INSE</name>
<dbReference type="GO" id="GO:0004489">
    <property type="term" value="F:methylenetetrahydrofolate reductase [NAD(P)H] activity"/>
    <property type="evidence" value="ECO:0007669"/>
    <property type="project" value="InterPro"/>
</dbReference>
<keyword evidence="6" id="KW-0560">Oxidoreductase</keyword>
<dbReference type="GO" id="GO:0009086">
    <property type="term" value="P:methionine biosynthetic process"/>
    <property type="evidence" value="ECO:0007669"/>
    <property type="project" value="TreeGrafter"/>
</dbReference>
<dbReference type="EMBL" id="CADEPI010000197">
    <property type="protein sequence ID" value="CAB3379926.1"/>
    <property type="molecule type" value="Genomic_DNA"/>
</dbReference>
<dbReference type="GO" id="GO:0071949">
    <property type="term" value="F:FAD binding"/>
    <property type="evidence" value="ECO:0007669"/>
    <property type="project" value="TreeGrafter"/>
</dbReference>
<dbReference type="GO" id="GO:0035999">
    <property type="term" value="P:tetrahydrofolate interconversion"/>
    <property type="evidence" value="ECO:0007669"/>
    <property type="project" value="TreeGrafter"/>
</dbReference>
<dbReference type="InterPro" id="IPR003171">
    <property type="entry name" value="Mehydrof_redctse-like"/>
</dbReference>
<dbReference type="PANTHER" id="PTHR45754:SF3">
    <property type="entry name" value="METHYLENETETRAHYDROFOLATE REDUCTASE (NADPH)"/>
    <property type="match status" value="1"/>
</dbReference>
<dbReference type="AlphaFoldDB" id="A0A8S1DFY0"/>
<dbReference type="OrthoDB" id="16284at2759"/>
<protein>
    <recommendedName>
        <fullName evidence="8">MTHFR SAM-binding regulatory domain-containing protein</fullName>
    </recommendedName>
</protein>
<gene>
    <name evidence="9" type="ORF">CLODIP_2_CD06421</name>
</gene>
<dbReference type="InterPro" id="IPR053806">
    <property type="entry name" value="MTHFR_C"/>
</dbReference>
<comment type="caution">
    <text evidence="9">The sequence shown here is derived from an EMBL/GenBank/DDBJ whole genome shotgun (WGS) entry which is preliminary data.</text>
</comment>
<dbReference type="PANTHER" id="PTHR45754">
    <property type="entry name" value="METHYLENETETRAHYDROFOLATE REDUCTASE"/>
    <property type="match status" value="1"/>
</dbReference>
<dbReference type="Proteomes" id="UP000494165">
    <property type="component" value="Unassembled WGS sequence"/>
</dbReference>
<keyword evidence="10" id="KW-1185">Reference proteome</keyword>
<evidence type="ECO:0000256" key="2">
    <source>
        <dbReference type="ARBA" id="ARBA00004777"/>
    </source>
</evidence>
<evidence type="ECO:0000256" key="3">
    <source>
        <dbReference type="ARBA" id="ARBA00006743"/>
    </source>
</evidence>